<name>A0A7I8KLF7_SPIIN</name>
<dbReference type="AlphaFoldDB" id="A0A7I8KLF7"/>
<gene>
    <name evidence="1" type="ORF">SI8410_06008957</name>
</gene>
<evidence type="ECO:0000313" key="1">
    <source>
        <dbReference type="EMBL" id="CAA7398292.1"/>
    </source>
</evidence>
<proteinExistence type="predicted"/>
<sequence length="52" mass="5912">MRHRQLIVRNCVNGRAPLVRVNCLIECGPSPILCIRYGAQSISQYDKGSIRR</sequence>
<dbReference type="EMBL" id="LR746269">
    <property type="protein sequence ID" value="CAA7398292.1"/>
    <property type="molecule type" value="Genomic_DNA"/>
</dbReference>
<reference evidence="1" key="1">
    <citation type="submission" date="2020-02" db="EMBL/GenBank/DDBJ databases">
        <authorList>
            <person name="Scholz U."/>
            <person name="Mascher M."/>
            <person name="Fiebig A."/>
        </authorList>
    </citation>
    <scope>NUCLEOTIDE SEQUENCE</scope>
</reference>
<keyword evidence="2" id="KW-1185">Reference proteome</keyword>
<dbReference type="Proteomes" id="UP000663760">
    <property type="component" value="Chromosome 6"/>
</dbReference>
<accession>A0A7I8KLF7</accession>
<evidence type="ECO:0000313" key="2">
    <source>
        <dbReference type="Proteomes" id="UP000663760"/>
    </source>
</evidence>
<protein>
    <submittedName>
        <fullName evidence="1">Uncharacterized protein</fullName>
    </submittedName>
</protein>
<organism evidence="1 2">
    <name type="scientific">Spirodela intermedia</name>
    <name type="common">Intermediate duckweed</name>
    <dbReference type="NCBI Taxonomy" id="51605"/>
    <lineage>
        <taxon>Eukaryota</taxon>
        <taxon>Viridiplantae</taxon>
        <taxon>Streptophyta</taxon>
        <taxon>Embryophyta</taxon>
        <taxon>Tracheophyta</taxon>
        <taxon>Spermatophyta</taxon>
        <taxon>Magnoliopsida</taxon>
        <taxon>Liliopsida</taxon>
        <taxon>Araceae</taxon>
        <taxon>Lemnoideae</taxon>
        <taxon>Spirodela</taxon>
    </lineage>
</organism>